<dbReference type="InterPro" id="IPR023753">
    <property type="entry name" value="FAD/NAD-binding_dom"/>
</dbReference>
<keyword evidence="2 3" id="KW-0560">Oxidoreductase</keyword>
<keyword evidence="3" id="KW-0676">Redox-active center</keyword>
<dbReference type="EC" id="1.8.1.9" evidence="3"/>
<evidence type="ECO:0000256" key="1">
    <source>
        <dbReference type="ARBA" id="ARBA00022630"/>
    </source>
</evidence>
<protein>
    <recommendedName>
        <fullName evidence="3">Thioredoxin reductase</fullName>
        <ecNumber evidence="3">1.8.1.9</ecNumber>
    </recommendedName>
</protein>
<reference evidence="5" key="1">
    <citation type="journal article" date="2020" name="mSystems">
        <title>Genome- and Community-Level Interaction Insights into Carbon Utilization and Element Cycling Functions of Hydrothermarchaeota in Hydrothermal Sediment.</title>
        <authorList>
            <person name="Zhou Z."/>
            <person name="Liu Y."/>
            <person name="Xu W."/>
            <person name="Pan J."/>
            <person name="Luo Z.H."/>
            <person name="Li M."/>
        </authorList>
    </citation>
    <scope>NUCLEOTIDE SEQUENCE [LARGE SCALE GENOMIC DNA]</scope>
    <source>
        <strain evidence="5">HyVt-102</strain>
    </source>
</reference>
<dbReference type="InterPro" id="IPR005982">
    <property type="entry name" value="Thioredox_Rdtase"/>
</dbReference>
<dbReference type="GO" id="GO:0004791">
    <property type="term" value="F:thioredoxin-disulfide reductase (NADPH) activity"/>
    <property type="evidence" value="ECO:0007669"/>
    <property type="project" value="UniProtKB-UniRule"/>
</dbReference>
<dbReference type="Gene3D" id="3.50.50.60">
    <property type="entry name" value="FAD/NAD(P)-binding domain"/>
    <property type="match status" value="2"/>
</dbReference>
<dbReference type="Proteomes" id="UP000885847">
    <property type="component" value="Unassembled WGS sequence"/>
</dbReference>
<comment type="similarity">
    <text evidence="3">Belongs to the class-II pyridine nucleotide-disulfide oxidoreductase family.</text>
</comment>
<dbReference type="NCBIfam" id="TIGR01292">
    <property type="entry name" value="TRX_reduct"/>
    <property type="match status" value="1"/>
</dbReference>
<evidence type="ECO:0000256" key="2">
    <source>
        <dbReference type="ARBA" id="ARBA00023002"/>
    </source>
</evidence>
<dbReference type="PRINTS" id="PR00368">
    <property type="entry name" value="FADPNR"/>
</dbReference>
<dbReference type="PANTHER" id="PTHR48105">
    <property type="entry name" value="THIOREDOXIN REDUCTASE 1-RELATED-RELATED"/>
    <property type="match status" value="1"/>
</dbReference>
<name>A0A7C0ZD38_UNCW3</name>
<accession>A0A7C0ZD38</accession>
<dbReference type="PRINTS" id="PR00469">
    <property type="entry name" value="PNDRDTASEII"/>
</dbReference>
<comment type="cofactor">
    <cofactor evidence="3">
        <name>FAD</name>
        <dbReference type="ChEBI" id="CHEBI:57692"/>
    </cofactor>
</comment>
<keyword evidence="1 3" id="KW-0285">Flavoprotein</keyword>
<dbReference type="Pfam" id="PF07992">
    <property type="entry name" value="Pyr_redox_2"/>
    <property type="match status" value="1"/>
</dbReference>
<evidence type="ECO:0000313" key="5">
    <source>
        <dbReference type="EMBL" id="HDI82839.1"/>
    </source>
</evidence>
<gene>
    <name evidence="5" type="primary">trxB</name>
    <name evidence="5" type="ORF">ENF18_03490</name>
</gene>
<feature type="domain" description="FAD/NAD(P)-binding" evidence="4">
    <location>
        <begin position="17"/>
        <end position="304"/>
    </location>
</feature>
<comment type="caution">
    <text evidence="5">The sequence shown here is derived from an EMBL/GenBank/DDBJ whole genome shotgun (WGS) entry which is preliminary data.</text>
</comment>
<comment type="catalytic activity">
    <reaction evidence="3">
        <text>[thioredoxin]-dithiol + NADP(+) = [thioredoxin]-disulfide + NADPH + H(+)</text>
        <dbReference type="Rhea" id="RHEA:20345"/>
        <dbReference type="Rhea" id="RHEA-COMP:10698"/>
        <dbReference type="Rhea" id="RHEA-COMP:10700"/>
        <dbReference type="ChEBI" id="CHEBI:15378"/>
        <dbReference type="ChEBI" id="CHEBI:29950"/>
        <dbReference type="ChEBI" id="CHEBI:50058"/>
        <dbReference type="ChEBI" id="CHEBI:57783"/>
        <dbReference type="ChEBI" id="CHEBI:58349"/>
        <dbReference type="EC" id="1.8.1.9"/>
    </reaction>
</comment>
<sequence>MELIFGPSTQKSSKREYDAIVVGAGPAGLTAAIYLARAKLSTLILEKLVPGGLAATTDKIENYPGFPEGIGGEELTSRMEKQAVNFGVDIALEEVLDVDFLSNPKVIKTSDSEYTGRGIIIATGTSPRSLNVPGEQKFRGKGISYCATCDAPFFQDKEVVVIGCGNSGIQEGIYLKKFAKKITFVEFLPHMTAEKVLQERVRALDNVEFLLNHQVTAFEGEEKLTGVRVKNRETGEEFLIPADGAFVYVGLKPNTGFLKGKVEMDEYGFIKTDEKLKTSIPGVYAAGDVRTTMLRQVATAVGDGALAAKLLEEELGG</sequence>
<evidence type="ECO:0000259" key="4">
    <source>
        <dbReference type="Pfam" id="PF07992"/>
    </source>
</evidence>
<keyword evidence="3" id="KW-0274">FAD</keyword>
<evidence type="ECO:0000256" key="3">
    <source>
        <dbReference type="RuleBase" id="RU003880"/>
    </source>
</evidence>
<dbReference type="EMBL" id="DQWE01000167">
    <property type="protein sequence ID" value="HDI82839.1"/>
    <property type="molecule type" value="Genomic_DNA"/>
</dbReference>
<dbReference type="InterPro" id="IPR036188">
    <property type="entry name" value="FAD/NAD-bd_sf"/>
</dbReference>
<dbReference type="AlphaFoldDB" id="A0A7C0ZD38"/>
<dbReference type="GO" id="GO:0019430">
    <property type="term" value="P:removal of superoxide radicals"/>
    <property type="evidence" value="ECO:0007669"/>
    <property type="project" value="UniProtKB-UniRule"/>
</dbReference>
<dbReference type="SUPFAM" id="SSF51905">
    <property type="entry name" value="FAD/NAD(P)-binding domain"/>
    <property type="match status" value="1"/>
</dbReference>
<dbReference type="InterPro" id="IPR050097">
    <property type="entry name" value="Ferredoxin-NADP_redctase_2"/>
</dbReference>
<proteinExistence type="inferred from homology"/>
<organism evidence="5">
    <name type="scientific">candidate division WOR-3 bacterium</name>
    <dbReference type="NCBI Taxonomy" id="2052148"/>
    <lineage>
        <taxon>Bacteria</taxon>
        <taxon>Bacteria division WOR-3</taxon>
    </lineage>
</organism>
<comment type="subunit">
    <text evidence="3">Homodimer.</text>
</comment>
<dbReference type="GO" id="GO:0005737">
    <property type="term" value="C:cytoplasm"/>
    <property type="evidence" value="ECO:0007669"/>
    <property type="project" value="InterPro"/>
</dbReference>